<evidence type="ECO:0000256" key="2">
    <source>
        <dbReference type="ARBA" id="ARBA00022617"/>
    </source>
</evidence>
<evidence type="ECO:0000256" key="7">
    <source>
        <dbReference type="ARBA" id="ARBA00023004"/>
    </source>
</evidence>
<gene>
    <name evidence="11" type="ORF">NZK81_08245</name>
</gene>
<accession>A0ABT2I4M7</accession>
<keyword evidence="12" id="KW-1185">Reference proteome</keyword>
<dbReference type="SUPFAM" id="SSF46626">
    <property type="entry name" value="Cytochrome c"/>
    <property type="match status" value="2"/>
</dbReference>
<evidence type="ECO:0000313" key="12">
    <source>
        <dbReference type="Proteomes" id="UP001165583"/>
    </source>
</evidence>
<sequence length="358" mass="37604">MTKITSILVSVAALSLAACQSSSPEQKEDAVAATSDPLILAAREQFEPLPDGPAKIAGVKSTPEIIALGTALYFDPRLSASHSQSCAGCHNMGLGGADARPTSLGHRWQHGSRNAPTVLNAAYNMAQFWDGRAKDLAEQAGGPITNPVEMAMAADQVVPTLKSIPGYAGMFTSAFPGDQDPIRMENVQAAIAAYEATLVTPNAPFDRFLKGDGKALNETQRRGLQAFMDNGCSACHNGVNMGGSMYAKFGAVSAPSADLLPPDDLGRFAITKDDADSYSFKVPTLRNIALTAPYFHTGKVWSLDEAVTVMAKSQLGEALAPQDVSDIVAFLQALTGDQPKTVIPALPPVDGSSKQPLD</sequence>
<keyword evidence="6" id="KW-0560">Oxidoreductase</keyword>
<keyword evidence="5" id="KW-0574">Periplasm</keyword>
<dbReference type="InterPro" id="IPR009056">
    <property type="entry name" value="Cyt_c-like_dom"/>
</dbReference>
<dbReference type="EMBL" id="JANZXA010000004">
    <property type="protein sequence ID" value="MCT2399537.1"/>
    <property type="molecule type" value="Genomic_DNA"/>
</dbReference>
<dbReference type="Gene3D" id="1.10.760.10">
    <property type="entry name" value="Cytochrome c-like domain"/>
    <property type="match status" value="2"/>
</dbReference>
<evidence type="ECO:0000256" key="3">
    <source>
        <dbReference type="ARBA" id="ARBA00022723"/>
    </source>
</evidence>
<dbReference type="GO" id="GO:0004601">
    <property type="term" value="F:peroxidase activity"/>
    <property type="evidence" value="ECO:0007669"/>
    <property type="project" value="UniProtKB-KW"/>
</dbReference>
<dbReference type="InterPro" id="IPR036909">
    <property type="entry name" value="Cyt_c-like_dom_sf"/>
</dbReference>
<feature type="signal peptide" evidence="9">
    <location>
        <begin position="1"/>
        <end position="17"/>
    </location>
</feature>
<protein>
    <submittedName>
        <fullName evidence="11">Cytochrome-c peroxidase</fullName>
    </submittedName>
</protein>
<proteinExistence type="predicted"/>
<keyword evidence="11" id="KW-0575">Peroxidase</keyword>
<organism evidence="11 12">
    <name type="scientific">Novosphingobium mangrovi</name>
    <name type="common">ex Huang et al. 2023</name>
    <dbReference type="NCBI Taxonomy" id="2976432"/>
    <lineage>
        <taxon>Bacteria</taxon>
        <taxon>Pseudomonadati</taxon>
        <taxon>Pseudomonadota</taxon>
        <taxon>Alphaproteobacteria</taxon>
        <taxon>Sphingomonadales</taxon>
        <taxon>Sphingomonadaceae</taxon>
        <taxon>Novosphingobium</taxon>
    </lineage>
</organism>
<dbReference type="InterPro" id="IPR004852">
    <property type="entry name" value="Di-haem_cyt_c_peroxidsae"/>
</dbReference>
<feature type="domain" description="Cytochrome c" evidence="10">
    <location>
        <begin position="64"/>
        <end position="195"/>
    </location>
</feature>
<dbReference type="PROSITE" id="PS51007">
    <property type="entry name" value="CYTC"/>
    <property type="match status" value="2"/>
</dbReference>
<keyword evidence="2 8" id="KW-0349">Heme</keyword>
<evidence type="ECO:0000256" key="6">
    <source>
        <dbReference type="ARBA" id="ARBA00023002"/>
    </source>
</evidence>
<dbReference type="Pfam" id="PF00034">
    <property type="entry name" value="Cytochrom_C"/>
    <property type="match status" value="1"/>
</dbReference>
<dbReference type="InterPro" id="IPR026259">
    <property type="entry name" value="MauG/Cytc_peroxidase"/>
</dbReference>
<feature type="chain" id="PRO_5046821117" evidence="9">
    <location>
        <begin position="18"/>
        <end position="358"/>
    </location>
</feature>
<evidence type="ECO:0000259" key="10">
    <source>
        <dbReference type="PROSITE" id="PS51007"/>
    </source>
</evidence>
<reference evidence="11" key="1">
    <citation type="submission" date="2022-09" db="EMBL/GenBank/DDBJ databases">
        <title>Novosphingobium sp. Nov., a polycyclic aromatic hydrocarbon-degrading bacterium isolated form mangrove sediments in HongKong.</title>
        <authorList>
            <person name="Hu Z."/>
        </authorList>
    </citation>
    <scope>NUCLEOTIDE SEQUENCE</scope>
    <source>
        <strain evidence="11">HK4-1</strain>
    </source>
</reference>
<evidence type="ECO:0000256" key="8">
    <source>
        <dbReference type="PROSITE-ProRule" id="PRU00433"/>
    </source>
</evidence>
<dbReference type="PANTHER" id="PTHR30600">
    <property type="entry name" value="CYTOCHROME C PEROXIDASE-RELATED"/>
    <property type="match status" value="1"/>
</dbReference>
<evidence type="ECO:0000256" key="1">
    <source>
        <dbReference type="ARBA" id="ARBA00004418"/>
    </source>
</evidence>
<evidence type="ECO:0000256" key="4">
    <source>
        <dbReference type="ARBA" id="ARBA00022729"/>
    </source>
</evidence>
<evidence type="ECO:0000256" key="5">
    <source>
        <dbReference type="ARBA" id="ARBA00022764"/>
    </source>
</evidence>
<comment type="caution">
    <text evidence="11">The sequence shown here is derived from an EMBL/GenBank/DDBJ whole genome shotgun (WGS) entry which is preliminary data.</text>
</comment>
<dbReference type="PIRSF" id="PIRSF000294">
    <property type="entry name" value="Cytochrome-c_peroxidase"/>
    <property type="match status" value="1"/>
</dbReference>
<evidence type="ECO:0000313" key="11">
    <source>
        <dbReference type="EMBL" id="MCT2399537.1"/>
    </source>
</evidence>
<feature type="domain" description="Cytochrome c" evidence="10">
    <location>
        <begin position="218"/>
        <end position="335"/>
    </location>
</feature>
<keyword evidence="4 9" id="KW-0732">Signal</keyword>
<dbReference type="Proteomes" id="UP001165583">
    <property type="component" value="Unassembled WGS sequence"/>
</dbReference>
<comment type="subcellular location">
    <subcellularLocation>
        <location evidence="1">Periplasm</location>
    </subcellularLocation>
</comment>
<keyword evidence="7 8" id="KW-0408">Iron</keyword>
<dbReference type="PROSITE" id="PS51257">
    <property type="entry name" value="PROKAR_LIPOPROTEIN"/>
    <property type="match status" value="1"/>
</dbReference>
<evidence type="ECO:0000256" key="9">
    <source>
        <dbReference type="SAM" id="SignalP"/>
    </source>
</evidence>
<dbReference type="InterPro" id="IPR051395">
    <property type="entry name" value="Cytochrome_c_Peroxidase/MauG"/>
</dbReference>
<name>A0ABT2I4M7_9SPHN</name>
<dbReference type="RefSeq" id="WP_260045635.1">
    <property type="nucleotide sequence ID" value="NZ_JANZXA010000004.1"/>
</dbReference>
<dbReference type="PANTHER" id="PTHR30600:SF7">
    <property type="entry name" value="CYTOCHROME C PEROXIDASE-RELATED"/>
    <property type="match status" value="1"/>
</dbReference>
<dbReference type="Pfam" id="PF03150">
    <property type="entry name" value="CCP_MauG"/>
    <property type="match status" value="1"/>
</dbReference>
<keyword evidence="3 8" id="KW-0479">Metal-binding</keyword>